<gene>
    <name evidence="1" type="ORF">CKO45_01345</name>
</gene>
<evidence type="ECO:0000313" key="2">
    <source>
        <dbReference type="Proteomes" id="UP000697995"/>
    </source>
</evidence>
<evidence type="ECO:0000313" key="1">
    <source>
        <dbReference type="EMBL" id="MBK1656871.1"/>
    </source>
</evidence>
<accession>A0ABS1CRR1</accession>
<sequence>MRPDAAACSRDVLALADRLDAAATRAIGNAQALPFGSDWLLLLADQAQVAADALATVMAEAESDAFGRFADRLRQKAPAFACAPRLPFTAEG</sequence>
<proteinExistence type="predicted"/>
<organism evidence="1 2">
    <name type="scientific">Paracraurococcus ruber</name>
    <dbReference type="NCBI Taxonomy" id="77675"/>
    <lineage>
        <taxon>Bacteria</taxon>
        <taxon>Pseudomonadati</taxon>
        <taxon>Pseudomonadota</taxon>
        <taxon>Alphaproteobacteria</taxon>
        <taxon>Acetobacterales</taxon>
        <taxon>Roseomonadaceae</taxon>
        <taxon>Paracraurococcus</taxon>
    </lineage>
</organism>
<dbReference type="EMBL" id="NRSG01000004">
    <property type="protein sequence ID" value="MBK1656871.1"/>
    <property type="molecule type" value="Genomic_DNA"/>
</dbReference>
<name>A0ABS1CRR1_9PROT</name>
<reference evidence="1 2" key="1">
    <citation type="journal article" date="2020" name="Microorganisms">
        <title>Osmotic Adaptation and Compatible Solute Biosynthesis of Phototrophic Bacteria as Revealed from Genome Analyses.</title>
        <authorList>
            <person name="Imhoff J.F."/>
            <person name="Rahn T."/>
            <person name="Kunzel S."/>
            <person name="Keller A."/>
            <person name="Neulinger S.C."/>
        </authorList>
    </citation>
    <scope>NUCLEOTIDE SEQUENCE [LARGE SCALE GENOMIC DNA]</scope>
    <source>
        <strain evidence="1 2">DSM 15382</strain>
    </source>
</reference>
<keyword evidence="2" id="KW-1185">Reference proteome</keyword>
<dbReference type="Proteomes" id="UP000697995">
    <property type="component" value="Unassembled WGS sequence"/>
</dbReference>
<comment type="caution">
    <text evidence="1">The sequence shown here is derived from an EMBL/GenBank/DDBJ whole genome shotgun (WGS) entry which is preliminary data.</text>
</comment>
<protein>
    <submittedName>
        <fullName evidence="1">Uncharacterized protein</fullName>
    </submittedName>
</protein>